<dbReference type="PATRIC" id="fig|1538.10.peg.3004"/>
<feature type="transmembrane region" description="Helical" evidence="1">
    <location>
        <begin position="149"/>
        <end position="173"/>
    </location>
</feature>
<dbReference type="AlphaFoldDB" id="A0A162KTR9"/>
<comment type="caution">
    <text evidence="2">The sequence shown here is derived from an EMBL/GenBank/DDBJ whole genome shotgun (WGS) entry which is preliminary data.</text>
</comment>
<protein>
    <submittedName>
        <fullName evidence="2">Uncharacterized protein</fullName>
    </submittedName>
</protein>
<proteinExistence type="predicted"/>
<sequence length="554" mass="61952">MNNYIVLTKVLLKNGSNSTSMKKNSNIKKAALWIIILLALLPTIKLFSLFISSAYDYLYKIGQQGLILSLGISFTSVFIFFFAIFYSINVLYFSKDIDLLLPLPLKPWEILLSKFTVILIYEYLTEIFILLPILLIYGYKGSYNPLYFIYSAVLFLIVPIIPIAAASILNMVIMSFTNIGKHRDILKILGGIFAMLFAIGLNVVLQKMTVSSQNYENIFKMINEGNNSLVSLSNRFFPGSTLSASSLVYSSSFRGFENLILFIVLNILVISLFSVLGQYLYFKGAQGGSEISAKRRELDYSKLNKTSSANSKFKALLLQEMKSIFRTPVYFMNCILANIIIPIVLFIPFLVRPDSFHELNVLVNIKVTSTTTMICIVVSLAAGLILGASNSITSTAISREGENIFAKKYLPVSYSTQIMAKVISGVLVGITSIFLILIGLTLLVKLPIYFSVISLLVSFIGILLTSMTGILIDLRFPKLHWDNEVKAVKQNFNTFINTIISFIFTGILIFSMINFYSYINEVAVLGLCIIMAANFILYKAICSKGISMFKNIEI</sequence>
<keyword evidence="1" id="KW-0472">Membrane</keyword>
<dbReference type="RefSeq" id="WP_063556321.1">
    <property type="nucleotide sequence ID" value="NZ_LITT01000046.1"/>
</dbReference>
<dbReference type="EMBL" id="LITT01000046">
    <property type="protein sequence ID" value="OAA83856.1"/>
    <property type="molecule type" value="Genomic_DNA"/>
</dbReference>
<name>A0A162KTR9_9CLOT</name>
<dbReference type="Pfam" id="PF16949">
    <property type="entry name" value="ABC_tran_2"/>
    <property type="match status" value="1"/>
</dbReference>
<dbReference type="Proteomes" id="UP000077407">
    <property type="component" value="Unassembled WGS sequence"/>
</dbReference>
<feature type="transmembrane region" description="Helical" evidence="1">
    <location>
        <begin position="67"/>
        <end position="94"/>
    </location>
</feature>
<feature type="transmembrane region" description="Helical" evidence="1">
    <location>
        <begin position="115"/>
        <end position="137"/>
    </location>
</feature>
<organism evidence="2 3">
    <name type="scientific">Clostridium ljungdahlii</name>
    <dbReference type="NCBI Taxonomy" id="1538"/>
    <lineage>
        <taxon>Bacteria</taxon>
        <taxon>Bacillati</taxon>
        <taxon>Bacillota</taxon>
        <taxon>Clostridia</taxon>
        <taxon>Eubacteriales</taxon>
        <taxon>Clostridiaceae</taxon>
        <taxon>Clostridium</taxon>
    </lineage>
</organism>
<evidence type="ECO:0000313" key="2">
    <source>
        <dbReference type="EMBL" id="OAA83856.1"/>
    </source>
</evidence>
<feature type="transmembrane region" description="Helical" evidence="1">
    <location>
        <begin position="448"/>
        <end position="474"/>
    </location>
</feature>
<reference evidence="2 3" key="1">
    <citation type="journal article" date="2015" name="Biotechnol. Bioeng.">
        <title>Genome sequence and phenotypic characterization of Caulobacter segnis.</title>
        <authorList>
            <person name="Patel S."/>
            <person name="Fletcher B."/>
            <person name="Scott D.C."/>
            <person name="Ely B."/>
        </authorList>
    </citation>
    <scope>NUCLEOTIDE SEQUENCE [LARGE SCALE GENOMIC DNA]</scope>
    <source>
        <strain evidence="2 3">ERI-2</strain>
    </source>
</reference>
<dbReference type="OrthoDB" id="138672at2"/>
<evidence type="ECO:0000313" key="3">
    <source>
        <dbReference type="Proteomes" id="UP000077407"/>
    </source>
</evidence>
<feature type="transmembrane region" description="Helical" evidence="1">
    <location>
        <begin position="371"/>
        <end position="397"/>
    </location>
</feature>
<accession>A0A162KTR9</accession>
<dbReference type="InterPro" id="IPR031599">
    <property type="entry name" value="ABC_tran_2"/>
</dbReference>
<feature type="transmembrane region" description="Helical" evidence="1">
    <location>
        <begin position="185"/>
        <end position="205"/>
    </location>
</feature>
<feature type="transmembrane region" description="Helical" evidence="1">
    <location>
        <begin position="329"/>
        <end position="351"/>
    </location>
</feature>
<gene>
    <name evidence="2" type="ORF">WY13_02985</name>
</gene>
<feature type="transmembrane region" description="Helical" evidence="1">
    <location>
        <begin position="259"/>
        <end position="282"/>
    </location>
</feature>
<feature type="transmembrane region" description="Helical" evidence="1">
    <location>
        <begin position="522"/>
        <end position="541"/>
    </location>
</feature>
<keyword evidence="1" id="KW-0812">Transmembrane</keyword>
<feature type="transmembrane region" description="Helical" evidence="1">
    <location>
        <begin position="418"/>
        <end position="442"/>
    </location>
</feature>
<keyword evidence="1" id="KW-1133">Transmembrane helix</keyword>
<feature type="transmembrane region" description="Helical" evidence="1">
    <location>
        <begin position="30"/>
        <end position="55"/>
    </location>
</feature>
<feature type="transmembrane region" description="Helical" evidence="1">
    <location>
        <begin position="495"/>
        <end position="516"/>
    </location>
</feature>
<evidence type="ECO:0000256" key="1">
    <source>
        <dbReference type="SAM" id="Phobius"/>
    </source>
</evidence>